<accession>A0AA42SFY0</accession>
<protein>
    <submittedName>
        <fullName evidence="2">Uncharacterized protein</fullName>
    </submittedName>
</protein>
<feature type="transmembrane region" description="Helical" evidence="1">
    <location>
        <begin position="53"/>
        <end position="74"/>
    </location>
</feature>
<dbReference type="EMBL" id="JAOCCL010000018">
    <property type="protein sequence ID" value="MDH0826566.1"/>
    <property type="molecule type" value="Genomic_DNA"/>
</dbReference>
<feature type="transmembrane region" description="Helical" evidence="1">
    <location>
        <begin position="86"/>
        <end position="104"/>
    </location>
</feature>
<organism evidence="2 3">
    <name type="scientific">Acinetobacter johnsonii</name>
    <dbReference type="NCBI Taxonomy" id="40214"/>
    <lineage>
        <taxon>Bacteria</taxon>
        <taxon>Pseudomonadati</taxon>
        <taxon>Pseudomonadota</taxon>
        <taxon>Gammaproteobacteria</taxon>
        <taxon>Moraxellales</taxon>
        <taxon>Moraxellaceae</taxon>
        <taxon>Acinetobacter</taxon>
    </lineage>
</organism>
<evidence type="ECO:0000313" key="3">
    <source>
        <dbReference type="Proteomes" id="UP001160116"/>
    </source>
</evidence>
<reference evidence="2" key="1">
    <citation type="submission" date="2022-09" db="EMBL/GenBank/DDBJ databases">
        <title>Intensive care unit water sources are persistently colonized with multi-drug resistant bacteria and are the site of extensive horizontal gene transfer of antibiotic resistance genes.</title>
        <authorList>
            <person name="Diorio-Toth L."/>
        </authorList>
    </citation>
    <scope>NUCLEOTIDE SEQUENCE</scope>
    <source>
        <strain evidence="2">GD03885</strain>
    </source>
</reference>
<dbReference type="RefSeq" id="WP_279678976.1">
    <property type="nucleotide sequence ID" value="NZ_JAOCCL010000018.1"/>
</dbReference>
<dbReference type="Proteomes" id="UP001160116">
    <property type="component" value="Unassembled WGS sequence"/>
</dbReference>
<keyword evidence="1" id="KW-1133">Transmembrane helix</keyword>
<proteinExistence type="predicted"/>
<keyword evidence="1" id="KW-0472">Membrane</keyword>
<sequence>MIKVIGRLCYLMGCLLSVTTPFIAKYASANNTLNNNVLSNDGLRNMATTYSYFLLIIASVFFLIVGSVVGYFYPTPKYGVKPYPKWLKLLISMGGGVLAFIYYIATKKDIHSVVIIWVACISFVSPAIIHLVHAGIIKFVMGKANLTEDDVKQILKSFGDREK</sequence>
<comment type="caution">
    <text evidence="2">The sequence shown here is derived from an EMBL/GenBank/DDBJ whole genome shotgun (WGS) entry which is preliminary data.</text>
</comment>
<keyword evidence="1" id="KW-0812">Transmembrane</keyword>
<dbReference type="AlphaFoldDB" id="A0AA42SFY0"/>
<name>A0AA42SFY0_ACIJO</name>
<feature type="transmembrane region" description="Helical" evidence="1">
    <location>
        <begin position="110"/>
        <end position="132"/>
    </location>
</feature>
<evidence type="ECO:0000256" key="1">
    <source>
        <dbReference type="SAM" id="Phobius"/>
    </source>
</evidence>
<gene>
    <name evidence="2" type="ORF">N5C97_08640</name>
</gene>
<evidence type="ECO:0000313" key="2">
    <source>
        <dbReference type="EMBL" id="MDH0826566.1"/>
    </source>
</evidence>